<dbReference type="PANTHER" id="PTHR22642:SF2">
    <property type="entry name" value="PROTEIN LONG AFTER FAR-RED 3"/>
    <property type="match status" value="1"/>
</dbReference>
<dbReference type="Proteomes" id="UP001595713">
    <property type="component" value="Unassembled WGS sequence"/>
</dbReference>
<dbReference type="RefSeq" id="WP_261294714.1">
    <property type="nucleotide sequence ID" value="NZ_JANQBK010000009.1"/>
</dbReference>
<dbReference type="GO" id="GO:0016787">
    <property type="term" value="F:hydrolase activity"/>
    <property type="evidence" value="ECO:0007669"/>
    <property type="project" value="UniProtKB-KW"/>
</dbReference>
<accession>A0ABV7T0C8</accession>
<dbReference type="Gene3D" id="2.30.40.10">
    <property type="entry name" value="Urease, subunit C, domain 1"/>
    <property type="match status" value="1"/>
</dbReference>
<sequence length="562" mass="61496">MTRPFDITRRGVIATGAAAMLCGPAFGNTGVLDIALVNARVWTGDRGGMSDAVGIAGNRIAALGAAAVRSASGRTTRVIDCGGAFVMPAFIDCHTHFLRGAPNLTQPDLLEVKSRAEFVQRIGAAVRDVPKGQWLTGGPWDEQRFGGQLPRKEWIDAVSADTPIAIPRTDLHSLFLNSAALRLVGIDRNTPDVAGGVIERDERGEPTGVLKDNAANRVFEMIPPPTEAIIDQQMRRGIAHALSKGVAQVHNTEVDWSVQEAARRLRRAGPTGLRFYSFVPLADWARMHALVQTEGRGDDWVRWGALKCVSDGSLGARTARFHQPYLDDPATRGVWTTKVEDMRDWIPAADAAKMPITTHAIGDEANDVVLDIYADAARRNGRRDRRFRIEHAQHLSPGAWTRMARQKIIASVQPYHAIDDGRWAGKRIGEERLNRTYAFKTMLDAGVTTCFGSDWPVAPIDPLTGIDAAVLRHTIDGTNPNGWHPEQRIMIEAALTAYTRTAAFAGFQEDRLGRIAPGYLADLVVLDRDLLTTAPDQYLKTNVLRTFVDGQERFTSAAAPRG</sequence>
<protein>
    <submittedName>
        <fullName evidence="2">Amidohydrolase</fullName>
        <ecNumber evidence="2">3.5.-.-</ecNumber>
    </submittedName>
</protein>
<dbReference type="PANTHER" id="PTHR22642">
    <property type="entry name" value="IMIDAZOLONEPROPIONASE"/>
    <property type="match status" value="1"/>
</dbReference>
<comment type="caution">
    <text evidence="2">The sequence shown here is derived from an EMBL/GenBank/DDBJ whole genome shotgun (WGS) entry which is preliminary data.</text>
</comment>
<dbReference type="Pfam" id="PF07969">
    <property type="entry name" value="Amidohydro_3"/>
    <property type="match status" value="1"/>
</dbReference>
<dbReference type="SUPFAM" id="SSF51556">
    <property type="entry name" value="Metallo-dependent hydrolases"/>
    <property type="match status" value="1"/>
</dbReference>
<proteinExistence type="predicted"/>
<keyword evidence="3" id="KW-1185">Reference proteome</keyword>
<dbReference type="EMBL" id="JBHRXP010000009">
    <property type="protein sequence ID" value="MFC3581861.1"/>
    <property type="molecule type" value="Genomic_DNA"/>
</dbReference>
<evidence type="ECO:0000313" key="3">
    <source>
        <dbReference type="Proteomes" id="UP001595713"/>
    </source>
</evidence>
<organism evidence="2 3">
    <name type="scientific">Sphingomonas hylomeconis</name>
    <dbReference type="NCBI Taxonomy" id="1395958"/>
    <lineage>
        <taxon>Bacteria</taxon>
        <taxon>Pseudomonadati</taxon>
        <taxon>Pseudomonadota</taxon>
        <taxon>Alphaproteobacteria</taxon>
        <taxon>Sphingomonadales</taxon>
        <taxon>Sphingomonadaceae</taxon>
        <taxon>Sphingomonas</taxon>
    </lineage>
</organism>
<dbReference type="Gene3D" id="3.20.20.140">
    <property type="entry name" value="Metal-dependent hydrolases"/>
    <property type="match status" value="1"/>
</dbReference>
<evidence type="ECO:0000259" key="1">
    <source>
        <dbReference type="Pfam" id="PF07969"/>
    </source>
</evidence>
<keyword evidence="2" id="KW-0378">Hydrolase</keyword>
<dbReference type="InterPro" id="IPR032466">
    <property type="entry name" value="Metal_Hydrolase"/>
</dbReference>
<evidence type="ECO:0000313" key="2">
    <source>
        <dbReference type="EMBL" id="MFC3581861.1"/>
    </source>
</evidence>
<dbReference type="InterPro" id="IPR033932">
    <property type="entry name" value="YtcJ-like"/>
</dbReference>
<reference evidence="3" key="1">
    <citation type="journal article" date="2019" name="Int. J. Syst. Evol. Microbiol.">
        <title>The Global Catalogue of Microorganisms (GCM) 10K type strain sequencing project: providing services to taxonomists for standard genome sequencing and annotation.</title>
        <authorList>
            <consortium name="The Broad Institute Genomics Platform"/>
            <consortium name="The Broad Institute Genome Sequencing Center for Infectious Disease"/>
            <person name="Wu L."/>
            <person name="Ma J."/>
        </authorList>
    </citation>
    <scope>NUCLEOTIDE SEQUENCE [LARGE SCALE GENOMIC DNA]</scope>
    <source>
        <strain evidence="3">KCTC 42739</strain>
    </source>
</reference>
<feature type="domain" description="Amidohydrolase 3" evidence="1">
    <location>
        <begin position="77"/>
        <end position="552"/>
    </location>
</feature>
<dbReference type="Gene3D" id="3.10.310.70">
    <property type="match status" value="1"/>
</dbReference>
<dbReference type="EC" id="3.5.-.-" evidence="2"/>
<name>A0ABV7T0C8_9SPHN</name>
<gene>
    <name evidence="2" type="ORF">ACFONA_16955</name>
</gene>
<dbReference type="SUPFAM" id="SSF51338">
    <property type="entry name" value="Composite domain of metallo-dependent hydrolases"/>
    <property type="match status" value="1"/>
</dbReference>
<dbReference type="InterPro" id="IPR013108">
    <property type="entry name" value="Amidohydro_3"/>
</dbReference>
<dbReference type="CDD" id="cd01300">
    <property type="entry name" value="YtcJ_like"/>
    <property type="match status" value="1"/>
</dbReference>
<dbReference type="InterPro" id="IPR011059">
    <property type="entry name" value="Metal-dep_hydrolase_composite"/>
</dbReference>